<protein>
    <recommendedName>
        <fullName evidence="1">RIH domain-containing protein</fullName>
    </recommendedName>
</protein>
<dbReference type="Proteomes" id="UP000593567">
    <property type="component" value="Unassembled WGS sequence"/>
</dbReference>
<name>A0A7J7KJC9_BUGNE</name>
<dbReference type="OrthoDB" id="6279809at2759"/>
<dbReference type="InterPro" id="IPR000699">
    <property type="entry name" value="RIH_dom"/>
</dbReference>
<feature type="domain" description="RIH" evidence="1">
    <location>
        <begin position="321"/>
        <end position="415"/>
    </location>
</feature>
<keyword evidence="3" id="KW-1185">Reference proteome</keyword>
<organism evidence="2 3">
    <name type="scientific">Bugula neritina</name>
    <name type="common">Brown bryozoan</name>
    <name type="synonym">Sertularia neritina</name>
    <dbReference type="NCBI Taxonomy" id="10212"/>
    <lineage>
        <taxon>Eukaryota</taxon>
        <taxon>Metazoa</taxon>
        <taxon>Spiralia</taxon>
        <taxon>Lophotrochozoa</taxon>
        <taxon>Bryozoa</taxon>
        <taxon>Gymnolaemata</taxon>
        <taxon>Cheilostomatida</taxon>
        <taxon>Flustrina</taxon>
        <taxon>Buguloidea</taxon>
        <taxon>Bugulidae</taxon>
        <taxon>Bugula</taxon>
    </lineage>
</organism>
<accession>A0A7J7KJC9</accession>
<dbReference type="SUPFAM" id="SSF100909">
    <property type="entry name" value="IP3 receptor type 1 binding core, domain 2"/>
    <property type="match status" value="1"/>
</dbReference>
<dbReference type="InterPro" id="IPR015925">
    <property type="entry name" value="Ryanodine_IP3_receptor"/>
</dbReference>
<evidence type="ECO:0000313" key="3">
    <source>
        <dbReference type="Proteomes" id="UP000593567"/>
    </source>
</evidence>
<dbReference type="PANTHER" id="PTHR45816:SF4">
    <property type="entry name" value="RYR_IP3R HOMOLOGY ASSOCIATED DOMAIN-CONTAINING PROTEIN"/>
    <property type="match status" value="1"/>
</dbReference>
<comment type="caution">
    <text evidence="2">The sequence shown here is derived from an EMBL/GenBank/DDBJ whole genome shotgun (WGS) entry which is preliminary data.</text>
</comment>
<dbReference type="EMBL" id="VXIV02000491">
    <property type="protein sequence ID" value="KAF6037984.1"/>
    <property type="molecule type" value="Genomic_DNA"/>
</dbReference>
<gene>
    <name evidence="2" type="ORF">EB796_003709</name>
</gene>
<dbReference type="GO" id="GO:0016020">
    <property type="term" value="C:membrane"/>
    <property type="evidence" value="ECO:0007669"/>
    <property type="project" value="InterPro"/>
</dbReference>
<evidence type="ECO:0000313" key="2">
    <source>
        <dbReference type="EMBL" id="KAF6037984.1"/>
    </source>
</evidence>
<evidence type="ECO:0000259" key="1">
    <source>
        <dbReference type="Pfam" id="PF01365"/>
    </source>
</evidence>
<dbReference type="AlphaFoldDB" id="A0A7J7KJC9"/>
<dbReference type="Pfam" id="PF01365">
    <property type="entry name" value="RYDR_ITPR"/>
    <property type="match status" value="1"/>
</dbReference>
<proteinExistence type="predicted"/>
<dbReference type="GO" id="GO:0005262">
    <property type="term" value="F:calcium channel activity"/>
    <property type="evidence" value="ECO:0007669"/>
    <property type="project" value="InterPro"/>
</dbReference>
<reference evidence="2" key="1">
    <citation type="submission" date="2020-06" db="EMBL/GenBank/DDBJ databases">
        <title>Draft genome of Bugula neritina, a colonial animal packing powerful symbionts and potential medicines.</title>
        <authorList>
            <person name="Rayko M."/>
        </authorList>
    </citation>
    <scope>NUCLEOTIDE SEQUENCE [LARGE SCALE GENOMIC DNA]</scope>
    <source>
        <strain evidence="2">Kwan_BN1</strain>
    </source>
</reference>
<sequence length="421" mass="48167">MSFWVSHSVTMSCPVSHDVTMPCPVSHDVTMPCPVSHDVTMPCPVSHDVTMPCWVSHDVTMSCPVSHRVTMPCWVSQGVLLHALCTPGTEASRKLSNKEDAIVMDTKLKIIQILQFILDVRLDYRISCLLSIFKREFDETVTQSDPSGLDLNNIQSQAEDIFEGSELQNDLDLDGQGGRMFLRVLLNLVMHNYPSLVSGALKLLFRHFSQRQEVLNAFKQVQLLISANDVENYKQIKADLDDLRNIVEKSELWVYKERAEDDSSELEKKKDKSKDTRRHPHLMRHNSSAIDLDIGPRIEMNSNRNYKTIKVVLQRLTNLCATKAAKGQVVRPKKHEQRLLRNMGAHLIVLELLQIPYEKKKDIRMHELMKLAHEFLQCFCLGNKNNQSLLHKSLELFLTPSLWDAQTARAIFSTIRLCVTK</sequence>
<dbReference type="PANTHER" id="PTHR45816">
    <property type="entry name" value="MIR DOMAIN-CONTAINING PROTEIN"/>
    <property type="match status" value="1"/>
</dbReference>
<dbReference type="InterPro" id="IPR035910">
    <property type="entry name" value="RyR/IP3R_RIH_dom_sf"/>
</dbReference>